<comment type="caution">
    <text evidence="2">The sequence shown here is derived from an EMBL/GenBank/DDBJ whole genome shotgun (WGS) entry which is preliminary data.</text>
</comment>
<proteinExistence type="predicted"/>
<organism evidence="2 3">
    <name type="scientific">Favolaschia claudopus</name>
    <dbReference type="NCBI Taxonomy" id="2862362"/>
    <lineage>
        <taxon>Eukaryota</taxon>
        <taxon>Fungi</taxon>
        <taxon>Dikarya</taxon>
        <taxon>Basidiomycota</taxon>
        <taxon>Agaricomycotina</taxon>
        <taxon>Agaricomycetes</taxon>
        <taxon>Agaricomycetidae</taxon>
        <taxon>Agaricales</taxon>
        <taxon>Marasmiineae</taxon>
        <taxon>Mycenaceae</taxon>
        <taxon>Favolaschia</taxon>
    </lineage>
</organism>
<gene>
    <name evidence="2" type="ORF">R3P38DRAFT_2757439</name>
</gene>
<accession>A0AAW0EKN5</accession>
<feature type="region of interest" description="Disordered" evidence="1">
    <location>
        <begin position="213"/>
        <end position="268"/>
    </location>
</feature>
<dbReference type="EMBL" id="JAWWNJ010000001">
    <property type="protein sequence ID" value="KAK7064838.1"/>
    <property type="molecule type" value="Genomic_DNA"/>
</dbReference>
<dbReference type="AlphaFoldDB" id="A0AAW0EKN5"/>
<dbReference type="Proteomes" id="UP001362999">
    <property type="component" value="Unassembled WGS sequence"/>
</dbReference>
<evidence type="ECO:0000256" key="1">
    <source>
        <dbReference type="SAM" id="MobiDB-lite"/>
    </source>
</evidence>
<evidence type="ECO:0000313" key="2">
    <source>
        <dbReference type="EMBL" id="KAK7064838.1"/>
    </source>
</evidence>
<feature type="region of interest" description="Disordered" evidence="1">
    <location>
        <begin position="142"/>
        <end position="162"/>
    </location>
</feature>
<sequence length="295" mass="32451">MISQLGRLSKPQAPELLLIFAHLALSPTIQRSTSQRVGFASNFSSITHFQFNRLVQPISRPRPGGWVVSAPGFSSVSSRVPSSGASRSQAVPQYLRVKTSGLKPRLKSWCVKTATSRPQLAPQDMRVNASTSRLQAVLHNARQDLKPRLRPDASRHQPQDLNSRRKICASSLNLKTSTFDFKLSCSLVALVSPSRRAFIAFVAARAQWETAQDASRSQDASQASTPQPQDLKSRHKTRASRLPPQGFKSRSSSGASRHQLARQDSARQGINLKASSRVSRLYASTPQLGFALFKL</sequence>
<evidence type="ECO:0000313" key="3">
    <source>
        <dbReference type="Proteomes" id="UP001362999"/>
    </source>
</evidence>
<keyword evidence="3" id="KW-1185">Reference proteome</keyword>
<name>A0AAW0EKN5_9AGAR</name>
<reference evidence="2 3" key="1">
    <citation type="journal article" date="2024" name="J Genomics">
        <title>Draft genome sequencing and assembly of Favolaschia claudopus CIRM-BRFM 2984 isolated from oak limbs.</title>
        <authorList>
            <person name="Navarro D."/>
            <person name="Drula E."/>
            <person name="Chaduli D."/>
            <person name="Cazenave R."/>
            <person name="Ahrendt S."/>
            <person name="Wang J."/>
            <person name="Lipzen A."/>
            <person name="Daum C."/>
            <person name="Barry K."/>
            <person name="Grigoriev I.V."/>
            <person name="Favel A."/>
            <person name="Rosso M.N."/>
            <person name="Martin F."/>
        </authorList>
    </citation>
    <scope>NUCLEOTIDE SEQUENCE [LARGE SCALE GENOMIC DNA]</scope>
    <source>
        <strain evidence="2 3">CIRM-BRFM 2984</strain>
    </source>
</reference>
<feature type="compositionally biased region" description="Basic and acidic residues" evidence="1">
    <location>
        <begin position="142"/>
        <end position="158"/>
    </location>
</feature>
<protein>
    <submittedName>
        <fullName evidence="2">Uncharacterized protein</fullName>
    </submittedName>
</protein>
<feature type="compositionally biased region" description="Low complexity" evidence="1">
    <location>
        <begin position="213"/>
        <end position="224"/>
    </location>
</feature>